<dbReference type="EMBL" id="VSRR010016295">
    <property type="protein sequence ID" value="MPC59141.1"/>
    <property type="molecule type" value="Genomic_DNA"/>
</dbReference>
<reference evidence="1 2" key="1">
    <citation type="submission" date="2019-05" db="EMBL/GenBank/DDBJ databases">
        <title>Another draft genome of Portunus trituberculatus and its Hox gene families provides insights of decapod evolution.</title>
        <authorList>
            <person name="Jeong J.-H."/>
            <person name="Song I."/>
            <person name="Kim S."/>
            <person name="Choi T."/>
            <person name="Kim D."/>
            <person name="Ryu S."/>
            <person name="Kim W."/>
        </authorList>
    </citation>
    <scope>NUCLEOTIDE SEQUENCE [LARGE SCALE GENOMIC DNA]</scope>
    <source>
        <tissue evidence="1">Muscle</tissue>
    </source>
</reference>
<keyword evidence="2" id="KW-1185">Reference proteome</keyword>
<proteinExistence type="predicted"/>
<name>A0A5B7GGC3_PORTR</name>
<dbReference type="AlphaFoldDB" id="A0A5B7GGC3"/>
<evidence type="ECO:0000313" key="1">
    <source>
        <dbReference type="EMBL" id="MPC59141.1"/>
    </source>
</evidence>
<gene>
    <name evidence="1" type="ORF">E2C01_053156</name>
</gene>
<dbReference type="Proteomes" id="UP000324222">
    <property type="component" value="Unassembled WGS sequence"/>
</dbReference>
<accession>A0A5B7GGC3</accession>
<comment type="caution">
    <text evidence="1">The sequence shown here is derived from an EMBL/GenBank/DDBJ whole genome shotgun (WGS) entry which is preliminary data.</text>
</comment>
<dbReference type="OrthoDB" id="16520at2759"/>
<evidence type="ECO:0000313" key="2">
    <source>
        <dbReference type="Proteomes" id="UP000324222"/>
    </source>
</evidence>
<sequence length="96" mass="10686">MAAEAIMSSRFCSKTDLLGEVGFRHMRTHMLAANGFCVVSIDSRGSDNRGVSFQAHLMNRMVSVSMLLFDFIGQASPKLVIRFHTVVMQFCLKINA</sequence>
<organism evidence="1 2">
    <name type="scientific">Portunus trituberculatus</name>
    <name type="common">Swimming crab</name>
    <name type="synonym">Neptunus trituberculatus</name>
    <dbReference type="NCBI Taxonomy" id="210409"/>
    <lineage>
        <taxon>Eukaryota</taxon>
        <taxon>Metazoa</taxon>
        <taxon>Ecdysozoa</taxon>
        <taxon>Arthropoda</taxon>
        <taxon>Crustacea</taxon>
        <taxon>Multicrustacea</taxon>
        <taxon>Malacostraca</taxon>
        <taxon>Eumalacostraca</taxon>
        <taxon>Eucarida</taxon>
        <taxon>Decapoda</taxon>
        <taxon>Pleocyemata</taxon>
        <taxon>Brachyura</taxon>
        <taxon>Eubrachyura</taxon>
        <taxon>Portunoidea</taxon>
        <taxon>Portunidae</taxon>
        <taxon>Portuninae</taxon>
        <taxon>Portunus</taxon>
    </lineage>
</organism>
<protein>
    <submittedName>
        <fullName evidence="1">Uncharacterized protein</fullName>
    </submittedName>
</protein>